<name>A0ACC8EP21_9PEZI</name>
<dbReference type="EMBL" id="KV748252">
    <property type="protein sequence ID" value="OCK88007.1"/>
    <property type="molecule type" value="Genomic_DNA"/>
</dbReference>
<sequence>MKAVKILSPGQAAVVEVPIPKLRPDYVLIKTKAVALNPTDWKHVDRLATPHATVGCDYSGVIEAVGGAVPTELGLKKGDRVAGFVHGANAVELEDGVFGEWLVAKAGLVMKIPDNMSFEDASALGVGIVTETVEKNGPILIYGGSTATGAYAIQFAKLSGFDVTTTCSPRNFPMVKALGASAVFDYASPTCGADIRAHTRNELYYAFDTVSEAASPQICADALASHPAPSGKRPFYGVILPALSPRDDVERGHTLGYSAVGEYFTLGSTVWEARPQDLEFATRFFKLAEGLLAEKRFKVHRPEVREGGLEGVLGGMDDLRHGRVSGKKVVYRVNES</sequence>
<reference evidence="1 2" key="1">
    <citation type="journal article" date="2016" name="Nat. Commun.">
        <title>Ectomycorrhizal ecology is imprinted in the genome of the dominant symbiotic fungus Cenococcum geophilum.</title>
        <authorList>
            <consortium name="DOE Joint Genome Institute"/>
            <person name="Peter M."/>
            <person name="Kohler A."/>
            <person name="Ohm R.A."/>
            <person name="Kuo A."/>
            <person name="Krutzmann J."/>
            <person name="Morin E."/>
            <person name="Arend M."/>
            <person name="Barry K.W."/>
            <person name="Binder M."/>
            <person name="Choi C."/>
            <person name="Clum A."/>
            <person name="Copeland A."/>
            <person name="Grisel N."/>
            <person name="Haridas S."/>
            <person name="Kipfer T."/>
            <person name="LaButti K."/>
            <person name="Lindquist E."/>
            <person name="Lipzen A."/>
            <person name="Maire R."/>
            <person name="Meier B."/>
            <person name="Mihaltcheva S."/>
            <person name="Molinier V."/>
            <person name="Murat C."/>
            <person name="Poggeler S."/>
            <person name="Quandt C.A."/>
            <person name="Sperisen C."/>
            <person name="Tritt A."/>
            <person name="Tisserant E."/>
            <person name="Crous P.W."/>
            <person name="Henrissat B."/>
            <person name="Nehls U."/>
            <person name="Egli S."/>
            <person name="Spatafora J.W."/>
            <person name="Grigoriev I.V."/>
            <person name="Martin F.M."/>
        </authorList>
    </citation>
    <scope>NUCLEOTIDE SEQUENCE [LARGE SCALE GENOMIC DNA]</scope>
    <source>
        <strain evidence="1 2">1.58</strain>
    </source>
</reference>
<keyword evidence="2" id="KW-1185">Reference proteome</keyword>
<dbReference type="Proteomes" id="UP000250078">
    <property type="component" value="Unassembled WGS sequence"/>
</dbReference>
<gene>
    <name evidence="1" type="ORF">K441DRAFT_709104</name>
</gene>
<accession>A0ACC8EP21</accession>
<proteinExistence type="predicted"/>
<organism evidence="1 2">
    <name type="scientific">Cenococcum geophilum 1.58</name>
    <dbReference type="NCBI Taxonomy" id="794803"/>
    <lineage>
        <taxon>Eukaryota</taxon>
        <taxon>Fungi</taxon>
        <taxon>Dikarya</taxon>
        <taxon>Ascomycota</taxon>
        <taxon>Pezizomycotina</taxon>
        <taxon>Dothideomycetes</taxon>
        <taxon>Pleosporomycetidae</taxon>
        <taxon>Gloniales</taxon>
        <taxon>Gloniaceae</taxon>
        <taxon>Cenococcum</taxon>
    </lineage>
</organism>
<evidence type="ECO:0000313" key="1">
    <source>
        <dbReference type="EMBL" id="OCK88007.1"/>
    </source>
</evidence>
<protein>
    <submittedName>
        <fullName evidence="1">Zinc-binding oxidoreductase ToxD</fullName>
    </submittedName>
</protein>
<evidence type="ECO:0000313" key="2">
    <source>
        <dbReference type="Proteomes" id="UP000250078"/>
    </source>
</evidence>